<dbReference type="InParanoid" id="A0A409XQM7"/>
<evidence type="ECO:0008006" key="3">
    <source>
        <dbReference type="Google" id="ProtNLM"/>
    </source>
</evidence>
<dbReference type="AlphaFoldDB" id="A0A409XQM7"/>
<dbReference type="EMBL" id="NHYD01000886">
    <property type="protein sequence ID" value="PPQ92996.1"/>
    <property type="molecule type" value="Genomic_DNA"/>
</dbReference>
<dbReference type="SUPFAM" id="SSF52047">
    <property type="entry name" value="RNI-like"/>
    <property type="match status" value="1"/>
</dbReference>
<protein>
    <recommendedName>
        <fullName evidence="3">F-box domain-containing protein</fullName>
    </recommendedName>
</protein>
<name>A0A409XQM7_PSICY</name>
<sequence length="575" mass="65351">MGVVPDSAATQLGSVEPHFTIGLKEIDDAYEECVRLDSGHSTISAPSSYSNLPLNLPELPDAVWQGIFELALPAENPSNQIYSELPSRNEVPMSLTQICHSWRKIAMGTSQLWTTINAELKRSTDKQFRVYPRVELIEKWLQLSALLPLSISIVVYHRQLPIKEDDVYTPLVTLLLRRLFLEFTRWKSAHLSLPDISFDRLQGYLKSVTAAPALETLVLTTKYDILEPSGNSTTDETLGALVARRYLPTQLWANSPRLRRFVIDHTIPDNRTDAVNLAKLHPTVPGWLTPTSLIPFHQLTLLQLDGHERETVTIPELLQILRLSPNLVTCRVLQIEISELPPDDSEDPIFYLLYLRDLRLDVCLADNDTIYVLGNKYTSLTRILTYFRAPALAHLALCYDEILDLNCLDSFLQNSSCSLRELELYCSPLRPGEFVTCLRLVPTLRSFRYGHINPEYELDSEWTRFQELAIWDDQKSQFKLCPLLEELTVDSSTLEPIEGSEVSDTAFADMIKRRLAHGGLPVVEPCFTTLTLTGHHTLEEDFPEYAALEQLCCPPFNLVLRSAKRYDSDSSYLNF</sequence>
<accession>A0A409XQM7</accession>
<keyword evidence="2" id="KW-1185">Reference proteome</keyword>
<dbReference type="OrthoDB" id="3139399at2759"/>
<reference evidence="1 2" key="1">
    <citation type="journal article" date="2018" name="Evol. Lett.">
        <title>Horizontal gene cluster transfer increased hallucinogenic mushroom diversity.</title>
        <authorList>
            <person name="Reynolds H.T."/>
            <person name="Vijayakumar V."/>
            <person name="Gluck-Thaler E."/>
            <person name="Korotkin H.B."/>
            <person name="Matheny P.B."/>
            <person name="Slot J.C."/>
        </authorList>
    </citation>
    <scope>NUCLEOTIDE SEQUENCE [LARGE SCALE GENOMIC DNA]</scope>
    <source>
        <strain evidence="1 2">2631</strain>
    </source>
</reference>
<proteinExistence type="predicted"/>
<organism evidence="1 2">
    <name type="scientific">Psilocybe cyanescens</name>
    <dbReference type="NCBI Taxonomy" id="93625"/>
    <lineage>
        <taxon>Eukaryota</taxon>
        <taxon>Fungi</taxon>
        <taxon>Dikarya</taxon>
        <taxon>Basidiomycota</taxon>
        <taxon>Agaricomycotina</taxon>
        <taxon>Agaricomycetes</taxon>
        <taxon>Agaricomycetidae</taxon>
        <taxon>Agaricales</taxon>
        <taxon>Agaricineae</taxon>
        <taxon>Strophariaceae</taxon>
        <taxon>Psilocybe</taxon>
    </lineage>
</organism>
<comment type="caution">
    <text evidence="1">The sequence shown here is derived from an EMBL/GenBank/DDBJ whole genome shotgun (WGS) entry which is preliminary data.</text>
</comment>
<dbReference type="Proteomes" id="UP000283269">
    <property type="component" value="Unassembled WGS sequence"/>
</dbReference>
<evidence type="ECO:0000313" key="1">
    <source>
        <dbReference type="EMBL" id="PPQ92996.1"/>
    </source>
</evidence>
<evidence type="ECO:0000313" key="2">
    <source>
        <dbReference type="Proteomes" id="UP000283269"/>
    </source>
</evidence>
<gene>
    <name evidence="1" type="ORF">CVT25_000199</name>
</gene>